<sequence length="802" mass="90581">MKRNNKLGTAILIAAILQTSLQAIVPSQACAPEFPYAVFYNISHPDLPLESFARGNLGILQRSYAKSYLIVSYRYLAGKPLNDTETKSIMRLWKNRLMRLNGEGIYYWNQSDNFLALREKVLGPGDKTSKKDNAPAFYSNENLTGSSLAFAIQNLKDILKRTTPEGSKVGTSNEARQWLKNQEVVFKTATGESAGNLVEPPASASTYAKNDFLYQKAALAFYQKKYDEAGKLFASLVSSDDKAAAENKYSRIAPYMMARCQSKAVEAGQIEKAEAIEKIQDLLSKIEKNKFEQRQDILDLLQPLVYDKEGLKRRDIIKATAQAIIDSNAENFGTKVGDLTYSLDEMSDEGDEASDSTEPYNDKETDEERARKEKLRLEKYYKQQRELAELTDLSDWVDTVQQKLDAYSYDSVTEKAFKKTVDAAKSEHALAKFKQNKNIAWLTAAVLTGNLEKAEVMEEALKVSKESPAYKTISFYLIDHYIKTGEKDKALERLATVSGNNLESTENLFKAQRLALSRDIKDYLRAAAMKPAETNTYVTYVSTDWQKRLYNQGENNKESTSIDARVAETLNKDLPLKYWVEFMKDTNDKGLKSTLARTIFVRAQILNNKDARAEALKQLALSDPKLYSALKTVDDSKAGRYNFAKVCLQNFGLRPYLEGGTERHGLPYNEFDYYNNNYWTSEKASQDEDADDYKADSLQEQLLKSYLAKLPPLSKEDQMQAAKEAKALQNSPAATVLGDAILARLKENPADTTLPETLYRLVKLAKWSQGGAVASEYSKKAHNVLHKQFPQNSWTKKAPYYY</sequence>
<feature type="compositionally biased region" description="Basic and acidic residues" evidence="1">
    <location>
        <begin position="360"/>
        <end position="369"/>
    </location>
</feature>
<accession>A0A8J7TNH3</accession>
<reference evidence="2" key="1">
    <citation type="submission" date="2021-02" db="EMBL/GenBank/DDBJ databases">
        <title>Genome-Resolved Metagenomics of a Microbial Community Performing Photosynthetic Biological Nutrient Removal.</title>
        <authorList>
            <person name="Mcdaniel E.A."/>
        </authorList>
    </citation>
    <scope>NUCLEOTIDE SEQUENCE</scope>
    <source>
        <strain evidence="2">UWPOB_OBS1</strain>
    </source>
</reference>
<name>A0A8J7TNH3_9BACT</name>
<organism evidence="2 3">
    <name type="scientific">Candidatus Obscuribacter phosphatis</name>
    <dbReference type="NCBI Taxonomy" id="1906157"/>
    <lineage>
        <taxon>Bacteria</taxon>
        <taxon>Bacillati</taxon>
        <taxon>Candidatus Melainabacteria</taxon>
        <taxon>Candidatus Obscuribacterales</taxon>
        <taxon>Candidatus Obscuribacteraceae</taxon>
        <taxon>Candidatus Obscuribacter</taxon>
    </lineage>
</organism>
<dbReference type="EMBL" id="JAFLCK010000025">
    <property type="protein sequence ID" value="MBN8661820.1"/>
    <property type="molecule type" value="Genomic_DNA"/>
</dbReference>
<protein>
    <submittedName>
        <fullName evidence="2">Uncharacterized protein</fullName>
    </submittedName>
</protein>
<feature type="compositionally biased region" description="Acidic residues" evidence="1">
    <location>
        <begin position="346"/>
        <end position="355"/>
    </location>
</feature>
<comment type="caution">
    <text evidence="2">The sequence shown here is derived from an EMBL/GenBank/DDBJ whole genome shotgun (WGS) entry which is preliminary data.</text>
</comment>
<proteinExistence type="predicted"/>
<feature type="region of interest" description="Disordered" evidence="1">
    <location>
        <begin position="346"/>
        <end position="369"/>
    </location>
</feature>
<dbReference type="Proteomes" id="UP000664277">
    <property type="component" value="Unassembled WGS sequence"/>
</dbReference>
<evidence type="ECO:0000313" key="3">
    <source>
        <dbReference type="Proteomes" id="UP000664277"/>
    </source>
</evidence>
<gene>
    <name evidence="2" type="ORF">J0M35_15745</name>
</gene>
<evidence type="ECO:0000313" key="2">
    <source>
        <dbReference type="EMBL" id="MBN8661820.1"/>
    </source>
</evidence>
<evidence type="ECO:0000256" key="1">
    <source>
        <dbReference type="SAM" id="MobiDB-lite"/>
    </source>
</evidence>
<dbReference type="AlphaFoldDB" id="A0A8J7TNH3"/>